<organism evidence="2 3">
    <name type="scientific">Metapseudomonas otitidis</name>
    <dbReference type="NCBI Taxonomy" id="319939"/>
    <lineage>
        <taxon>Bacteria</taxon>
        <taxon>Pseudomonadati</taxon>
        <taxon>Pseudomonadota</taxon>
        <taxon>Gammaproteobacteria</taxon>
        <taxon>Pseudomonadales</taxon>
        <taxon>Pseudomonadaceae</taxon>
        <taxon>Metapseudomonas</taxon>
    </lineage>
</organism>
<sequence>MSRSAFAWGLALSTVVLVQAQADPDPDCPPQREETAALNALLKQSPEALALEAARAGRIEFMLVLGYTGTLPGLSPATLECLGPFPTRVVPGTSDVVCTEEMAELQQPARDFAKRYNHRLLALTAPACERYNSADR</sequence>
<dbReference type="AlphaFoldDB" id="A0A679GD38"/>
<protein>
    <recommendedName>
        <fullName evidence="4">Rap1a immunity protein domain-containing protein</fullName>
    </recommendedName>
</protein>
<name>A0A679GD38_9GAMM</name>
<dbReference type="Proteomes" id="UP000501237">
    <property type="component" value="Chromosome"/>
</dbReference>
<feature type="chain" id="PRO_5025496775" description="Rap1a immunity protein domain-containing protein" evidence="1">
    <location>
        <begin position="23"/>
        <end position="136"/>
    </location>
</feature>
<proteinExistence type="predicted"/>
<keyword evidence="1" id="KW-0732">Signal</keyword>
<dbReference type="KEGG" id="poj:PtoMrB4_08090"/>
<evidence type="ECO:0008006" key="4">
    <source>
        <dbReference type="Google" id="ProtNLM"/>
    </source>
</evidence>
<accession>A0A679GD38</accession>
<dbReference type="EMBL" id="AP022642">
    <property type="protein sequence ID" value="BCA26832.1"/>
    <property type="molecule type" value="Genomic_DNA"/>
</dbReference>
<evidence type="ECO:0000313" key="3">
    <source>
        <dbReference type="Proteomes" id="UP000501237"/>
    </source>
</evidence>
<evidence type="ECO:0000256" key="1">
    <source>
        <dbReference type="SAM" id="SignalP"/>
    </source>
</evidence>
<feature type="signal peptide" evidence="1">
    <location>
        <begin position="1"/>
        <end position="22"/>
    </location>
</feature>
<dbReference type="RefSeq" id="WP_172432588.1">
    <property type="nucleotide sequence ID" value="NZ_AP022642.1"/>
</dbReference>
<dbReference type="GeneID" id="57396024"/>
<gene>
    <name evidence="2" type="ORF">PtoMrB4_08090</name>
</gene>
<reference evidence="2 3" key="1">
    <citation type="journal article" date="2020" name="Microbiol. Resour. Announc.">
        <title>Complete genome sequence of Pseudomonas otitidis strain MrB4, isolated from Lake Biwa in Japan.</title>
        <authorList>
            <person name="Miyazaki K."/>
            <person name="Hase E."/>
            <person name="Maruya T."/>
        </authorList>
    </citation>
    <scope>NUCLEOTIDE SEQUENCE [LARGE SCALE GENOMIC DNA]</scope>
    <source>
        <strain evidence="2 3">MrB4</strain>
    </source>
</reference>
<evidence type="ECO:0000313" key="2">
    <source>
        <dbReference type="EMBL" id="BCA26832.1"/>
    </source>
</evidence>